<reference evidence="1" key="1">
    <citation type="submission" date="2023-04" db="EMBL/GenBank/DDBJ databases">
        <title>Complete genome sequence of Temperatibacter marinus.</title>
        <authorList>
            <person name="Rong J.-C."/>
            <person name="Yi M.-L."/>
            <person name="Zhao Q."/>
        </authorList>
    </citation>
    <scope>NUCLEOTIDE SEQUENCE</scope>
    <source>
        <strain evidence="1">NBRC 110045</strain>
    </source>
</reference>
<proteinExistence type="predicted"/>
<organism evidence="1 2">
    <name type="scientific">Temperatibacter marinus</name>
    <dbReference type="NCBI Taxonomy" id="1456591"/>
    <lineage>
        <taxon>Bacteria</taxon>
        <taxon>Pseudomonadati</taxon>
        <taxon>Pseudomonadota</taxon>
        <taxon>Alphaproteobacteria</taxon>
        <taxon>Kordiimonadales</taxon>
        <taxon>Temperatibacteraceae</taxon>
        <taxon>Temperatibacter</taxon>
    </lineage>
</organism>
<dbReference type="KEGG" id="tmk:QGN29_00535"/>
<keyword evidence="1" id="KW-0378">Hydrolase</keyword>
<keyword evidence="2" id="KW-1185">Reference proteome</keyword>
<name>A0AA52EHX0_9PROT</name>
<dbReference type="CDD" id="cd03443">
    <property type="entry name" value="PaaI_thioesterase"/>
    <property type="match status" value="1"/>
</dbReference>
<sequence>MDLESHYKSLANMYHAAPINEFFPPSVTISKGCSEVGLAVRQDYFHAANSLHGSVYFKLLDDSAFFAANSIEPNVFVFTVKFTTTITKPVLSGFVKAQGKIDKIEGKKIWASSVMTDDLGEVVAKGEGLFLPSPHKLSDVESYKP</sequence>
<dbReference type="Proteomes" id="UP001268683">
    <property type="component" value="Chromosome"/>
</dbReference>
<dbReference type="AlphaFoldDB" id="A0AA52EHX0"/>
<gene>
    <name evidence="1" type="ORF">QGN29_00535</name>
</gene>
<dbReference type="GO" id="GO:0016787">
    <property type="term" value="F:hydrolase activity"/>
    <property type="evidence" value="ECO:0007669"/>
    <property type="project" value="UniProtKB-KW"/>
</dbReference>
<accession>A0AA52EHX0</accession>
<dbReference type="Gene3D" id="3.10.129.10">
    <property type="entry name" value="Hotdog Thioesterase"/>
    <property type="match status" value="1"/>
</dbReference>
<protein>
    <submittedName>
        <fullName evidence="1">PaaI family thioesterase</fullName>
        <ecNumber evidence="1">3.1.2.-</ecNumber>
    </submittedName>
</protein>
<dbReference type="EMBL" id="CP123872">
    <property type="protein sequence ID" value="WND02847.1"/>
    <property type="molecule type" value="Genomic_DNA"/>
</dbReference>
<evidence type="ECO:0000313" key="1">
    <source>
        <dbReference type="EMBL" id="WND02847.1"/>
    </source>
</evidence>
<dbReference type="EC" id="3.1.2.-" evidence="1"/>
<dbReference type="InterPro" id="IPR029069">
    <property type="entry name" value="HotDog_dom_sf"/>
</dbReference>
<evidence type="ECO:0000313" key="2">
    <source>
        <dbReference type="Proteomes" id="UP001268683"/>
    </source>
</evidence>
<dbReference type="SUPFAM" id="SSF54637">
    <property type="entry name" value="Thioesterase/thiol ester dehydrase-isomerase"/>
    <property type="match status" value="1"/>
</dbReference>
<dbReference type="RefSeq" id="WP_310798686.1">
    <property type="nucleotide sequence ID" value="NZ_CP123872.1"/>
</dbReference>